<dbReference type="AlphaFoldDB" id="A0A1M6TDI3"/>
<organism evidence="1 2">
    <name type="scientific">Shimia gijangensis</name>
    <dbReference type="NCBI Taxonomy" id="1470563"/>
    <lineage>
        <taxon>Bacteria</taxon>
        <taxon>Pseudomonadati</taxon>
        <taxon>Pseudomonadota</taxon>
        <taxon>Alphaproteobacteria</taxon>
        <taxon>Rhodobacterales</taxon>
        <taxon>Roseobacteraceae</taxon>
    </lineage>
</organism>
<name>A0A1M6TDI3_9RHOB</name>
<gene>
    <name evidence="1" type="ORF">SAMN05444000_13813</name>
</gene>
<evidence type="ECO:0000313" key="1">
    <source>
        <dbReference type="EMBL" id="SHK55092.1"/>
    </source>
</evidence>
<keyword evidence="2" id="KW-1185">Reference proteome</keyword>
<proteinExistence type="predicted"/>
<dbReference type="Proteomes" id="UP000183982">
    <property type="component" value="Unassembled WGS sequence"/>
</dbReference>
<dbReference type="RefSeq" id="WP_073256992.1">
    <property type="nucleotide sequence ID" value="NZ_FQZQ01000038.1"/>
</dbReference>
<dbReference type="EMBL" id="FQZQ01000038">
    <property type="protein sequence ID" value="SHK55092.1"/>
    <property type="molecule type" value="Genomic_DNA"/>
</dbReference>
<dbReference type="STRING" id="1470563.SAMN05444000_13813"/>
<accession>A0A1M6TDI3</accession>
<evidence type="ECO:0000313" key="2">
    <source>
        <dbReference type="Proteomes" id="UP000183982"/>
    </source>
</evidence>
<reference evidence="2" key="1">
    <citation type="submission" date="2016-11" db="EMBL/GenBank/DDBJ databases">
        <authorList>
            <person name="Varghese N."/>
            <person name="Submissions S."/>
        </authorList>
    </citation>
    <scope>NUCLEOTIDE SEQUENCE [LARGE SCALE GENOMIC DNA]</scope>
    <source>
        <strain evidence="2">DSM 100564</strain>
    </source>
</reference>
<protein>
    <recommendedName>
        <fullName evidence="3">Helix-turn-helix domain-containing protein</fullName>
    </recommendedName>
</protein>
<sequence length="249" mass="27525">MGRNKRNEARQEQFTKWVRAHRALPAWKALGFPARDAYFNLQIRCFAETAQKNPKVENNNGKIFRSPRKLAEDMGCNVKTAMSALADLQAKGWIVSTYLGCLGTDGRGETAHFRLTMLPTGAGRTFKSATKEAEKWKEDYPILVYGNHKRGRKSGDASRFKKQNPAPLCGAGLHPYVVQKAPKTPDPAPFCGAETAHFCPEPAPFCGAYLITIPTEELRTNFSEGLGLCGLAKKNAPERNRSNRSSSHG</sequence>
<dbReference type="OrthoDB" id="6058756at2"/>
<dbReference type="Pfam" id="PF13730">
    <property type="entry name" value="HTH_36"/>
    <property type="match status" value="1"/>
</dbReference>
<evidence type="ECO:0008006" key="3">
    <source>
        <dbReference type="Google" id="ProtNLM"/>
    </source>
</evidence>